<feature type="transmembrane region" description="Helical" evidence="1">
    <location>
        <begin position="12"/>
        <end position="34"/>
    </location>
</feature>
<protein>
    <submittedName>
        <fullName evidence="2">Uncharacterized protein</fullName>
    </submittedName>
</protein>
<accession>A0A6J4N0Z4</accession>
<evidence type="ECO:0000256" key="1">
    <source>
        <dbReference type="SAM" id="Phobius"/>
    </source>
</evidence>
<keyword evidence="1" id="KW-0812">Transmembrane</keyword>
<organism evidence="2">
    <name type="scientific">uncultured Nocardioidaceae bacterium</name>
    <dbReference type="NCBI Taxonomy" id="253824"/>
    <lineage>
        <taxon>Bacteria</taxon>
        <taxon>Bacillati</taxon>
        <taxon>Actinomycetota</taxon>
        <taxon>Actinomycetes</taxon>
        <taxon>Propionibacteriales</taxon>
        <taxon>Nocardioidaceae</taxon>
        <taxon>environmental samples</taxon>
    </lineage>
</organism>
<feature type="transmembrane region" description="Helical" evidence="1">
    <location>
        <begin position="46"/>
        <end position="65"/>
    </location>
</feature>
<proteinExistence type="predicted"/>
<keyword evidence="1" id="KW-0472">Membrane</keyword>
<feature type="transmembrane region" description="Helical" evidence="1">
    <location>
        <begin position="72"/>
        <end position="90"/>
    </location>
</feature>
<name>A0A6J4N0Z4_9ACTN</name>
<gene>
    <name evidence="2" type="ORF">AVDCRST_MAG21-1248</name>
</gene>
<dbReference type="AlphaFoldDB" id="A0A6J4N0Z4"/>
<keyword evidence="1" id="KW-1133">Transmembrane helix</keyword>
<dbReference type="EMBL" id="CADCUL010000091">
    <property type="protein sequence ID" value="CAA9373281.1"/>
    <property type="molecule type" value="Genomic_DNA"/>
</dbReference>
<evidence type="ECO:0000313" key="2">
    <source>
        <dbReference type="EMBL" id="CAA9373281.1"/>
    </source>
</evidence>
<reference evidence="2" key="1">
    <citation type="submission" date="2020-02" db="EMBL/GenBank/DDBJ databases">
        <authorList>
            <person name="Meier V. D."/>
        </authorList>
    </citation>
    <scope>NUCLEOTIDE SEQUENCE</scope>
    <source>
        <strain evidence="2">AVDCRST_MAG21</strain>
    </source>
</reference>
<feature type="transmembrane region" description="Helical" evidence="1">
    <location>
        <begin position="102"/>
        <end position="120"/>
    </location>
</feature>
<sequence length="126" mass="12418">MTPVDRMPGRLLGTLALHLTVGAGGAAVAVLAAWVSRATWRAGGAAVPWGLALALAGSVGAVWVARALTPSAGFAVAAGWIIGVAYLLPGGPGGDFVLANDGYGNTFVLLGAVAVIVAALSGSRRR</sequence>